<dbReference type="PANTHER" id="PTHR28208:SF2">
    <property type="entry name" value="PHOSPHATIDATE PHOSPHATASE APP1 CATALYTIC DOMAIN-CONTAINING PROTEIN"/>
    <property type="match status" value="1"/>
</dbReference>
<accession>A0A139IAJ8</accession>
<evidence type="ECO:0000313" key="3">
    <source>
        <dbReference type="Proteomes" id="UP000073492"/>
    </source>
</evidence>
<dbReference type="InterPro" id="IPR019236">
    <property type="entry name" value="APP1_cat"/>
</dbReference>
<dbReference type="InterPro" id="IPR052935">
    <property type="entry name" value="Mg2+_PAP"/>
</dbReference>
<sequence>MICVLFLLCSAVAADVPFQIKCGELGSSTFLQTATAPLRHFLSRQVHNIGDVSCPNKLSENEFKALDIATWPQYMRLNHSATQPPRLRISGFAYALDTCRSSWSYRRETLRNFLMLTGGDRLLPPSSPAAMSREYLAHSVAGAGISIIVNDTAFQSCTTTNLYGHFDAFFDLPPGLQLDYSATQLRVDGCDPPLNLHSTIPSTLKAFKILPLNDRGITILSDLDDVLKKSEGWNLKRLCLYTYVYPFQPWLNMPEVFKRWRDSDLKDLHFHYSTDAPEMSHSAYTALLDHYPLGSFDFRPWSLVNATISRVASIERLINTFPHRQYILMGDDSTPGQLPAYVDIASRYPAQVKCLVLRRSSKLLDNVIDPNMKQLQGVRHLLFTSPRQFLNITPSELAKNCTALSTADEHGLHVMNATTMSGRIRSWVNTFDQFRRAFSTCYFLGLKRPSYLCPFDRRYGTEFVEGGRMKSEEDARVDEEWEVS</sequence>
<dbReference type="Proteomes" id="UP000073492">
    <property type="component" value="Unassembled WGS sequence"/>
</dbReference>
<organism evidence="2 3">
    <name type="scientific">Pseudocercospora musae</name>
    <dbReference type="NCBI Taxonomy" id="113226"/>
    <lineage>
        <taxon>Eukaryota</taxon>
        <taxon>Fungi</taxon>
        <taxon>Dikarya</taxon>
        <taxon>Ascomycota</taxon>
        <taxon>Pezizomycotina</taxon>
        <taxon>Dothideomycetes</taxon>
        <taxon>Dothideomycetidae</taxon>
        <taxon>Mycosphaerellales</taxon>
        <taxon>Mycosphaerellaceae</taxon>
        <taxon>Pseudocercospora</taxon>
    </lineage>
</organism>
<dbReference type="Pfam" id="PF09949">
    <property type="entry name" value="APP1_cat"/>
    <property type="match status" value="1"/>
</dbReference>
<dbReference type="OrthoDB" id="414243at2759"/>
<protein>
    <recommendedName>
        <fullName evidence="1">Phosphatidate phosphatase APP1 catalytic domain-containing protein</fullName>
    </recommendedName>
</protein>
<gene>
    <name evidence="2" type="ORF">AC579_7046</name>
</gene>
<evidence type="ECO:0000313" key="2">
    <source>
        <dbReference type="EMBL" id="KXT11669.1"/>
    </source>
</evidence>
<dbReference type="GO" id="GO:0008195">
    <property type="term" value="F:phosphatidate phosphatase activity"/>
    <property type="evidence" value="ECO:0007669"/>
    <property type="project" value="InterPro"/>
</dbReference>
<dbReference type="GO" id="GO:0030479">
    <property type="term" value="C:actin cortical patch"/>
    <property type="evidence" value="ECO:0007669"/>
    <property type="project" value="TreeGrafter"/>
</dbReference>
<dbReference type="PANTHER" id="PTHR28208">
    <property type="entry name" value="PHOSPHATIDATE PHOSPHATASE APP1"/>
    <property type="match status" value="1"/>
</dbReference>
<keyword evidence="3" id="KW-1185">Reference proteome</keyword>
<dbReference type="EMBL" id="LFZO01000187">
    <property type="protein sequence ID" value="KXT11669.1"/>
    <property type="molecule type" value="Genomic_DNA"/>
</dbReference>
<name>A0A139IAJ8_9PEZI</name>
<comment type="caution">
    <text evidence="2">The sequence shown here is derived from an EMBL/GenBank/DDBJ whole genome shotgun (WGS) entry which is preliminary data.</text>
</comment>
<evidence type="ECO:0000259" key="1">
    <source>
        <dbReference type="Pfam" id="PF09949"/>
    </source>
</evidence>
<feature type="domain" description="Phosphatidate phosphatase APP1 catalytic" evidence="1">
    <location>
        <begin position="217"/>
        <end position="359"/>
    </location>
</feature>
<reference evidence="2 3" key="1">
    <citation type="submission" date="2015-07" db="EMBL/GenBank/DDBJ databases">
        <title>Comparative genomics of the Sigatoka disease complex on banana suggests a link between parallel evolutionary changes in Pseudocercospora fijiensis and Pseudocercospora eumusae and increased virulence on the banana host.</title>
        <authorList>
            <person name="Chang T.-C."/>
            <person name="Salvucci A."/>
            <person name="Crous P.W."/>
            <person name="Stergiopoulos I."/>
        </authorList>
    </citation>
    <scope>NUCLEOTIDE SEQUENCE [LARGE SCALE GENOMIC DNA]</scope>
    <source>
        <strain evidence="2 3">CBS 116634</strain>
    </source>
</reference>
<dbReference type="AlphaFoldDB" id="A0A139IAJ8"/>
<proteinExistence type="predicted"/>